<protein>
    <recommendedName>
        <fullName evidence="1">AB hydrolase-1 domain-containing protein</fullName>
    </recommendedName>
</protein>
<feature type="domain" description="AB hydrolase-1" evidence="1">
    <location>
        <begin position="8"/>
        <end position="135"/>
    </location>
</feature>
<name>A0A3B1B3B1_9ZZZZ</name>
<dbReference type="InterPro" id="IPR000073">
    <property type="entry name" value="AB_hydrolase_1"/>
</dbReference>
<dbReference type="SUPFAM" id="SSF53474">
    <property type="entry name" value="alpha/beta-Hydrolases"/>
    <property type="match status" value="1"/>
</dbReference>
<evidence type="ECO:0000313" key="2">
    <source>
        <dbReference type="EMBL" id="VAX06443.1"/>
    </source>
</evidence>
<dbReference type="PANTHER" id="PTHR37946">
    <property type="entry name" value="SLL1969 PROTEIN"/>
    <property type="match status" value="1"/>
</dbReference>
<organism evidence="2">
    <name type="scientific">hydrothermal vent metagenome</name>
    <dbReference type="NCBI Taxonomy" id="652676"/>
    <lineage>
        <taxon>unclassified sequences</taxon>
        <taxon>metagenomes</taxon>
        <taxon>ecological metagenomes</taxon>
    </lineage>
</organism>
<dbReference type="InterPro" id="IPR029058">
    <property type="entry name" value="AB_hydrolase_fold"/>
</dbReference>
<dbReference type="PANTHER" id="PTHR37946:SF1">
    <property type="entry name" value="SLL1969 PROTEIN"/>
    <property type="match status" value="1"/>
</dbReference>
<evidence type="ECO:0000259" key="1">
    <source>
        <dbReference type="Pfam" id="PF12697"/>
    </source>
</evidence>
<dbReference type="Pfam" id="PF12697">
    <property type="entry name" value="Abhydrolase_6"/>
    <property type="match status" value="1"/>
</dbReference>
<dbReference type="Gene3D" id="3.40.50.1820">
    <property type="entry name" value="alpha/beta hydrolase"/>
    <property type="match status" value="1"/>
</dbReference>
<dbReference type="EMBL" id="UOFX01000012">
    <property type="protein sequence ID" value="VAX06443.1"/>
    <property type="molecule type" value="Genomic_DNA"/>
</dbReference>
<gene>
    <name evidence="2" type="ORF">MNBD_GAMMA26-219</name>
</gene>
<dbReference type="AlphaFoldDB" id="A0A3B1B3B1"/>
<proteinExistence type="predicted"/>
<accession>A0A3B1B3B1</accession>
<reference evidence="2" key="1">
    <citation type="submission" date="2018-06" db="EMBL/GenBank/DDBJ databases">
        <authorList>
            <person name="Zhirakovskaya E."/>
        </authorList>
    </citation>
    <scope>NUCLEOTIDE SEQUENCE</scope>
</reference>
<sequence length="212" mass="22568">MDRQQEMVVLIHGIWMTGLEMFLLRHCLLSAGYSVSYFQYPSLGSPPGDNAAALADFIHDQEADTIHLVAHSLGGIVLMHLFNQSSDLPPGRVVLLGSPVHGSMVAHRITKLPGLGRLLGHSVDQGLTGGAPEWVGGRDLGVIAGTLNMGVGWLVGGVERPNDGTVSVVETQLPGATDSCTQCVSHFGLLFSRKTAKAVIQFLQRGQFVGFS</sequence>